<feature type="region of interest" description="Disordered" evidence="1">
    <location>
        <begin position="45"/>
        <end position="71"/>
    </location>
</feature>
<keyword evidence="2" id="KW-0472">Membrane</keyword>
<feature type="transmembrane region" description="Helical" evidence="2">
    <location>
        <begin position="14"/>
        <end position="33"/>
    </location>
</feature>
<keyword evidence="4" id="KW-1185">Reference proteome</keyword>
<name>A0A5M3WKN5_9ACTN</name>
<keyword evidence="2" id="KW-0812">Transmembrane</keyword>
<evidence type="ECO:0000313" key="3">
    <source>
        <dbReference type="EMBL" id="GES09000.1"/>
    </source>
</evidence>
<dbReference type="AlphaFoldDB" id="A0A5M3WKN5"/>
<keyword evidence="2" id="KW-1133">Transmembrane helix</keyword>
<dbReference type="Proteomes" id="UP000331127">
    <property type="component" value="Unassembled WGS sequence"/>
</dbReference>
<comment type="caution">
    <text evidence="3">The sequence shown here is derived from an EMBL/GenBank/DDBJ whole genome shotgun (WGS) entry which is preliminary data.</text>
</comment>
<sequence>MIGPVAGGASPTQALFALVTYVAPLLRFWLWALGVPGLGREMLADEPESAETAEGQGLPLLRPAADRRATE</sequence>
<dbReference type="EMBL" id="BLAE01000013">
    <property type="protein sequence ID" value="GES09000.1"/>
    <property type="molecule type" value="Genomic_DNA"/>
</dbReference>
<reference evidence="3 4" key="1">
    <citation type="submission" date="2019-10" db="EMBL/GenBank/DDBJ databases">
        <title>Whole genome shotgun sequence of Acrocarpospora macrocephala NBRC 16266.</title>
        <authorList>
            <person name="Ichikawa N."/>
            <person name="Kimura A."/>
            <person name="Kitahashi Y."/>
            <person name="Komaki H."/>
            <person name="Oguchi A."/>
        </authorList>
    </citation>
    <scope>NUCLEOTIDE SEQUENCE [LARGE SCALE GENOMIC DNA]</scope>
    <source>
        <strain evidence="3 4">NBRC 16266</strain>
    </source>
</reference>
<proteinExistence type="predicted"/>
<accession>A0A5M3WKN5</accession>
<evidence type="ECO:0000256" key="2">
    <source>
        <dbReference type="SAM" id="Phobius"/>
    </source>
</evidence>
<organism evidence="3 4">
    <name type="scientific">Acrocarpospora macrocephala</name>
    <dbReference type="NCBI Taxonomy" id="150177"/>
    <lineage>
        <taxon>Bacteria</taxon>
        <taxon>Bacillati</taxon>
        <taxon>Actinomycetota</taxon>
        <taxon>Actinomycetes</taxon>
        <taxon>Streptosporangiales</taxon>
        <taxon>Streptosporangiaceae</taxon>
        <taxon>Acrocarpospora</taxon>
    </lineage>
</organism>
<gene>
    <name evidence="3" type="ORF">Amac_025960</name>
</gene>
<protein>
    <submittedName>
        <fullName evidence="3">Uncharacterized protein</fullName>
    </submittedName>
</protein>
<evidence type="ECO:0000256" key="1">
    <source>
        <dbReference type="SAM" id="MobiDB-lite"/>
    </source>
</evidence>
<evidence type="ECO:0000313" key="4">
    <source>
        <dbReference type="Proteomes" id="UP000331127"/>
    </source>
</evidence>